<comment type="caution">
    <text evidence="9">The sequence shown here is derived from an EMBL/GenBank/DDBJ whole genome shotgun (WGS) entry which is preliminary data.</text>
</comment>
<evidence type="ECO:0000256" key="7">
    <source>
        <dbReference type="SAM" id="Phobius"/>
    </source>
</evidence>
<protein>
    <recommendedName>
        <fullName evidence="8">PPM-type phosphatase domain-containing protein</fullName>
    </recommendedName>
</protein>
<feature type="transmembrane region" description="Helical" evidence="7">
    <location>
        <begin position="68"/>
        <end position="86"/>
    </location>
</feature>
<evidence type="ECO:0000313" key="9">
    <source>
        <dbReference type="EMBL" id="GAA1700665.1"/>
    </source>
</evidence>
<keyword evidence="4" id="KW-0378">Hydrolase</keyword>
<dbReference type="SMART" id="SM00331">
    <property type="entry name" value="PP2C_SIG"/>
    <property type="match status" value="1"/>
</dbReference>
<accession>A0ABN2I8Y4</accession>
<feature type="transmembrane region" description="Helical" evidence="7">
    <location>
        <begin position="190"/>
        <end position="210"/>
    </location>
</feature>
<evidence type="ECO:0000313" key="10">
    <source>
        <dbReference type="Proteomes" id="UP001501690"/>
    </source>
</evidence>
<dbReference type="RefSeq" id="WP_344071742.1">
    <property type="nucleotide sequence ID" value="NZ_BAAAPL010000002.1"/>
</dbReference>
<dbReference type="InterPro" id="IPR052016">
    <property type="entry name" value="Bact_Sigma-Reg"/>
</dbReference>
<feature type="transmembrane region" description="Helical" evidence="7">
    <location>
        <begin position="131"/>
        <end position="152"/>
    </location>
</feature>
<feature type="transmembrane region" description="Helical" evidence="7">
    <location>
        <begin position="238"/>
        <end position="260"/>
    </location>
</feature>
<sequence>MTEFVTDDERRDSPWQVRAGIVALSFGLIGLIGFMSLATRPTALASSAWWPAAGIAIGLGIQFPKARLWILAPLVAATTLPLALYAGRPVVVALALAVVVGIEMSVGVIILRGRSPHIPRLEKMPDLGRLLIAAAASAVTFAVLASLVDLIAEGPAAALERLETGAAKHAAGVLLITPLYMAMRRRRSATLWWEATIQIALTAATALYVFVTNPDLPLAFLPFAPLVWAAVRLSTRTLIIEMLATAVIASWGSATGYGPFSFERLGAGAGSLVLQIFEVSMVIVLLTLSLSVRRERSMTHMLRESEEIFRRNFDTSVAGMLILERSNDDLCSIVRTNGSAAGILTDTTVGTSLTKNFSPEALSELATAADAADTPNSRLRLDSNNGRSLDVSLSYLGSHGGNRIYAMQFLDITEVLEARKAQLEELERAAQVQRALAPLTLPDVPHWAFSARSIPARQVGGDFYDVRVSGRHGVITLGDVMGKGVGSGMLAASTRTALRLQADEESPATALARTADLVQEDFTRAEAFVTLAHCTINFATGELSLVDAGHGLIFVTRRAGGSVERLASTDPPLGISEAWHDITTRIESGDTLILLSDGLLDLWDDKIENIEAELSRLVGRETPAEHILDVLCAGADQTVDRDDITAVVVTRR</sequence>
<comment type="subcellular location">
    <subcellularLocation>
        <location evidence="1">Cell membrane</location>
        <topology evidence="1">Multi-pass membrane protein</topology>
    </subcellularLocation>
</comment>
<keyword evidence="2" id="KW-1003">Cell membrane</keyword>
<dbReference type="InterPro" id="IPR007895">
    <property type="entry name" value="MASE1"/>
</dbReference>
<gene>
    <name evidence="9" type="ORF">GCM10009808_17950</name>
</gene>
<evidence type="ECO:0000256" key="5">
    <source>
        <dbReference type="ARBA" id="ARBA00022989"/>
    </source>
</evidence>
<reference evidence="9 10" key="1">
    <citation type="journal article" date="2019" name="Int. J. Syst. Evol. Microbiol.">
        <title>The Global Catalogue of Microorganisms (GCM) 10K type strain sequencing project: providing services to taxonomists for standard genome sequencing and annotation.</title>
        <authorList>
            <consortium name="The Broad Institute Genomics Platform"/>
            <consortium name="The Broad Institute Genome Sequencing Center for Infectious Disease"/>
            <person name="Wu L."/>
            <person name="Ma J."/>
        </authorList>
    </citation>
    <scope>NUCLEOTIDE SEQUENCE [LARGE SCALE GENOMIC DNA]</scope>
    <source>
        <strain evidence="9 10">JCM 15577</strain>
    </source>
</reference>
<feature type="transmembrane region" description="Helical" evidence="7">
    <location>
        <begin position="216"/>
        <end position="231"/>
    </location>
</feature>
<dbReference type="InterPro" id="IPR036457">
    <property type="entry name" value="PPM-type-like_dom_sf"/>
</dbReference>
<dbReference type="Gene3D" id="3.60.40.10">
    <property type="entry name" value="PPM-type phosphatase domain"/>
    <property type="match status" value="1"/>
</dbReference>
<keyword evidence="10" id="KW-1185">Reference proteome</keyword>
<dbReference type="PANTHER" id="PTHR43156">
    <property type="entry name" value="STAGE II SPORULATION PROTEIN E-RELATED"/>
    <property type="match status" value="1"/>
</dbReference>
<dbReference type="SUPFAM" id="SSF81606">
    <property type="entry name" value="PP2C-like"/>
    <property type="match status" value="1"/>
</dbReference>
<organism evidence="9 10">
    <name type="scientific">Microbacterium sediminicola</name>
    <dbReference type="NCBI Taxonomy" id="415210"/>
    <lineage>
        <taxon>Bacteria</taxon>
        <taxon>Bacillati</taxon>
        <taxon>Actinomycetota</taxon>
        <taxon>Actinomycetes</taxon>
        <taxon>Micrococcales</taxon>
        <taxon>Microbacteriaceae</taxon>
        <taxon>Microbacterium</taxon>
    </lineage>
</organism>
<evidence type="ECO:0000256" key="3">
    <source>
        <dbReference type="ARBA" id="ARBA00022692"/>
    </source>
</evidence>
<dbReference type="PANTHER" id="PTHR43156:SF2">
    <property type="entry name" value="STAGE II SPORULATION PROTEIN E"/>
    <property type="match status" value="1"/>
</dbReference>
<keyword evidence="6 7" id="KW-0472">Membrane</keyword>
<evidence type="ECO:0000256" key="4">
    <source>
        <dbReference type="ARBA" id="ARBA00022801"/>
    </source>
</evidence>
<keyword evidence="3 7" id="KW-0812">Transmembrane</keyword>
<feature type="domain" description="PPM-type phosphatase" evidence="8">
    <location>
        <begin position="444"/>
        <end position="651"/>
    </location>
</feature>
<evidence type="ECO:0000256" key="6">
    <source>
        <dbReference type="ARBA" id="ARBA00023136"/>
    </source>
</evidence>
<evidence type="ECO:0000256" key="1">
    <source>
        <dbReference type="ARBA" id="ARBA00004651"/>
    </source>
</evidence>
<dbReference type="EMBL" id="BAAAPL010000002">
    <property type="protein sequence ID" value="GAA1700665.1"/>
    <property type="molecule type" value="Genomic_DNA"/>
</dbReference>
<feature type="transmembrane region" description="Helical" evidence="7">
    <location>
        <begin position="19"/>
        <end position="37"/>
    </location>
</feature>
<dbReference type="Pfam" id="PF05231">
    <property type="entry name" value="MASE1"/>
    <property type="match status" value="1"/>
</dbReference>
<feature type="transmembrane region" description="Helical" evidence="7">
    <location>
        <begin position="92"/>
        <end position="111"/>
    </location>
</feature>
<dbReference type="Proteomes" id="UP001501690">
    <property type="component" value="Unassembled WGS sequence"/>
</dbReference>
<dbReference type="Pfam" id="PF07228">
    <property type="entry name" value="SpoIIE"/>
    <property type="match status" value="1"/>
</dbReference>
<evidence type="ECO:0000259" key="8">
    <source>
        <dbReference type="SMART" id="SM00331"/>
    </source>
</evidence>
<dbReference type="InterPro" id="IPR001932">
    <property type="entry name" value="PPM-type_phosphatase-like_dom"/>
</dbReference>
<evidence type="ECO:0000256" key="2">
    <source>
        <dbReference type="ARBA" id="ARBA00022475"/>
    </source>
</evidence>
<feature type="transmembrane region" description="Helical" evidence="7">
    <location>
        <begin position="272"/>
        <end position="292"/>
    </location>
</feature>
<proteinExistence type="predicted"/>
<feature type="transmembrane region" description="Helical" evidence="7">
    <location>
        <begin position="43"/>
        <end position="61"/>
    </location>
</feature>
<name>A0ABN2I8Y4_9MICO</name>
<keyword evidence="5 7" id="KW-1133">Transmembrane helix</keyword>